<dbReference type="InterPro" id="IPR027385">
    <property type="entry name" value="Beta-barrel_OMP"/>
</dbReference>
<organism evidence="3 4">
    <name type="scientific">Riemerella anatipestifer RA-CH-1</name>
    <dbReference type="NCBI Taxonomy" id="1228997"/>
    <lineage>
        <taxon>Bacteria</taxon>
        <taxon>Pseudomonadati</taxon>
        <taxon>Bacteroidota</taxon>
        <taxon>Flavobacteriia</taxon>
        <taxon>Flavobacteriales</taxon>
        <taxon>Weeksellaceae</taxon>
        <taxon>Riemerella</taxon>
    </lineage>
</organism>
<dbReference type="Gene3D" id="2.40.160.20">
    <property type="match status" value="1"/>
</dbReference>
<dbReference type="AlphaFoldDB" id="J9R086"/>
<keyword evidence="1" id="KW-0732">Signal</keyword>
<dbReference type="Proteomes" id="UP000006276">
    <property type="component" value="Chromosome"/>
</dbReference>
<name>J9R086_RIEAN</name>
<evidence type="ECO:0000256" key="1">
    <source>
        <dbReference type="ARBA" id="ARBA00022729"/>
    </source>
</evidence>
<protein>
    <recommendedName>
        <fullName evidence="2">Outer membrane protein beta-barrel domain-containing protein</fullName>
    </recommendedName>
</protein>
<dbReference type="KEGG" id="rag:B739_1776"/>
<reference evidence="3 4" key="1">
    <citation type="submission" date="2012-09" db="EMBL/GenBank/DDBJ databases">
        <title>Riemerella anatipestifer vaccine strains.</title>
        <authorList>
            <person name="Chun C.A."/>
            <person name="Shu W.M."/>
            <person name="Kang Z.D."/>
            <person name="Jia W.X."/>
        </authorList>
    </citation>
    <scope>NUCLEOTIDE SEQUENCE [LARGE SCALE GENOMIC DNA]</scope>
    <source>
        <strain evidence="3 4">RA-CH-1</strain>
    </source>
</reference>
<keyword evidence="4" id="KW-1185">Reference proteome</keyword>
<gene>
    <name evidence="3" type="ORF">B739_1776</name>
</gene>
<evidence type="ECO:0000313" key="3">
    <source>
        <dbReference type="EMBL" id="AFR36360.1"/>
    </source>
</evidence>
<sequence length="233" mass="26214">MIMKTNIFGRCCGLGNFTFVPTLGITPMRYQTLFVMVLGLLSNEIVAQTREVINPKGRWFFGAEVGLNSKISVPPSKMSFMQGGFLAEYFFAKNWSVSGRLKYFETGVINPMSDGSKGFFEGAVISVPLNIVWRYRIVENFSGNLNLGLAINQEVKSNYHYQPNEATDYDKLYASFNAGIGCSYFISKYMALYMNYEAIVLGNDRDESDFLEILPNSPNNSLLSIGVKYSFKK</sequence>
<dbReference type="InterPro" id="IPR011250">
    <property type="entry name" value="OMP/PagP_B-barrel"/>
</dbReference>
<evidence type="ECO:0000259" key="2">
    <source>
        <dbReference type="Pfam" id="PF13505"/>
    </source>
</evidence>
<proteinExistence type="predicted"/>
<dbReference type="HOGENOM" id="CLU_1199038_0_0_10"/>
<feature type="domain" description="Outer membrane protein beta-barrel" evidence="2">
    <location>
        <begin position="82"/>
        <end position="231"/>
    </location>
</feature>
<accession>J9R086</accession>
<dbReference type="SUPFAM" id="SSF56925">
    <property type="entry name" value="OMPA-like"/>
    <property type="match status" value="1"/>
</dbReference>
<dbReference type="Pfam" id="PF13505">
    <property type="entry name" value="OMP_b-brl"/>
    <property type="match status" value="1"/>
</dbReference>
<dbReference type="PATRIC" id="fig|1228997.3.peg.1775"/>
<dbReference type="EMBL" id="CP003787">
    <property type="protein sequence ID" value="AFR36360.1"/>
    <property type="molecule type" value="Genomic_DNA"/>
</dbReference>
<evidence type="ECO:0000313" key="4">
    <source>
        <dbReference type="Proteomes" id="UP000006276"/>
    </source>
</evidence>